<name>A0A7J9DRA4_9ROSI</name>
<comment type="caution">
    <text evidence="1">The sequence shown here is derived from an EMBL/GenBank/DDBJ whole genome shotgun (WGS) entry which is preliminary data.</text>
</comment>
<dbReference type="AlphaFoldDB" id="A0A7J9DRA4"/>
<reference evidence="1 2" key="1">
    <citation type="journal article" date="2019" name="Genome Biol. Evol.">
        <title>Insights into the evolution of the New World diploid cottons (Gossypium, subgenus Houzingenia) based on genome sequencing.</title>
        <authorList>
            <person name="Grover C.E."/>
            <person name="Arick M.A. 2nd"/>
            <person name="Thrash A."/>
            <person name="Conover J.L."/>
            <person name="Sanders W.S."/>
            <person name="Peterson D.G."/>
            <person name="Frelichowski J.E."/>
            <person name="Scheffler J.A."/>
            <person name="Scheffler B.E."/>
            <person name="Wendel J.F."/>
        </authorList>
    </citation>
    <scope>NUCLEOTIDE SEQUENCE [LARGE SCALE GENOMIC DNA]</scope>
    <source>
        <strain evidence="1">8</strain>
        <tissue evidence="1">Leaf</tissue>
    </source>
</reference>
<gene>
    <name evidence="1" type="ORF">Gotri_012677</name>
</gene>
<dbReference type="EMBL" id="JABEZW010000004">
    <property type="protein sequence ID" value="MBA0763178.1"/>
    <property type="molecule type" value="Genomic_DNA"/>
</dbReference>
<organism evidence="1 2">
    <name type="scientific">Gossypium trilobum</name>
    <dbReference type="NCBI Taxonomy" id="34281"/>
    <lineage>
        <taxon>Eukaryota</taxon>
        <taxon>Viridiplantae</taxon>
        <taxon>Streptophyta</taxon>
        <taxon>Embryophyta</taxon>
        <taxon>Tracheophyta</taxon>
        <taxon>Spermatophyta</taxon>
        <taxon>Magnoliopsida</taxon>
        <taxon>eudicotyledons</taxon>
        <taxon>Gunneridae</taxon>
        <taxon>Pentapetalae</taxon>
        <taxon>rosids</taxon>
        <taxon>malvids</taxon>
        <taxon>Malvales</taxon>
        <taxon>Malvaceae</taxon>
        <taxon>Malvoideae</taxon>
        <taxon>Gossypium</taxon>
    </lineage>
</organism>
<evidence type="ECO:0000313" key="2">
    <source>
        <dbReference type="Proteomes" id="UP000593568"/>
    </source>
</evidence>
<keyword evidence="2" id="KW-1185">Reference proteome</keyword>
<dbReference type="Proteomes" id="UP000593568">
    <property type="component" value="Unassembled WGS sequence"/>
</dbReference>
<protein>
    <submittedName>
        <fullName evidence="1">Uncharacterized protein</fullName>
    </submittedName>
</protein>
<sequence>MTILQNLQEEDVECRASWLLLNEILY</sequence>
<feature type="non-terminal residue" evidence="1">
    <location>
        <position position="26"/>
    </location>
</feature>
<accession>A0A7J9DRA4</accession>
<evidence type="ECO:0000313" key="1">
    <source>
        <dbReference type="EMBL" id="MBA0763178.1"/>
    </source>
</evidence>
<proteinExistence type="predicted"/>